<organism evidence="7 10">
    <name type="scientific">Hydrogenophaga crassostreae</name>
    <dbReference type="NCBI Taxonomy" id="1763535"/>
    <lineage>
        <taxon>Bacteria</taxon>
        <taxon>Pseudomonadati</taxon>
        <taxon>Pseudomonadota</taxon>
        <taxon>Betaproteobacteria</taxon>
        <taxon>Burkholderiales</taxon>
        <taxon>Comamonadaceae</taxon>
        <taxon>Hydrogenophaga</taxon>
    </lineage>
</organism>
<evidence type="ECO:0000313" key="8">
    <source>
        <dbReference type="EMBL" id="OAD43780.1"/>
    </source>
</evidence>
<keyword evidence="9" id="KW-1185">Reference proteome</keyword>
<evidence type="ECO:0000256" key="1">
    <source>
        <dbReference type="ARBA" id="ARBA00004127"/>
    </source>
</evidence>
<dbReference type="Proteomes" id="UP000185680">
    <property type="component" value="Chromosome"/>
</dbReference>
<accession>A0A167IXU2</accession>
<reference evidence="8 9" key="1">
    <citation type="submission" date="2016-02" db="EMBL/GenBank/DDBJ databases">
        <title>Draft genome sequence of Hydrogenophaga sp. LPB0072.</title>
        <authorList>
            <person name="Shin S.-K."/>
            <person name="Yi H."/>
        </authorList>
    </citation>
    <scope>NUCLEOTIDE SEQUENCE [LARGE SCALE GENOMIC DNA]</scope>
    <source>
        <strain evidence="8 9">LPB0072</strain>
    </source>
</reference>
<evidence type="ECO:0000256" key="3">
    <source>
        <dbReference type="ARBA" id="ARBA00022989"/>
    </source>
</evidence>
<evidence type="ECO:0000256" key="2">
    <source>
        <dbReference type="ARBA" id="ARBA00022692"/>
    </source>
</evidence>
<evidence type="ECO:0000259" key="6">
    <source>
        <dbReference type="Pfam" id="PF02656"/>
    </source>
</evidence>
<keyword evidence="2 5" id="KW-0812">Transmembrane</keyword>
<feature type="domain" description="DUF202" evidence="6">
    <location>
        <begin position="17"/>
        <end position="82"/>
    </location>
</feature>
<dbReference type="KEGG" id="hyl:LPB072_18065"/>
<proteinExistence type="predicted"/>
<feature type="transmembrane region" description="Helical" evidence="5">
    <location>
        <begin position="55"/>
        <end position="75"/>
    </location>
</feature>
<sequence length="118" mass="12873">MAKKPSWTSIGTDPDYRFSLANERTFLAWIRTALSLVAGSILLEQFATKLQPRIAVVSLAAVLALLAALLSVAAYRRWRDNEIAMRTARPLSTSFIIPLLSTGALLVSAAIASLFILR</sequence>
<dbReference type="EMBL" id="CP017476">
    <property type="protein sequence ID" value="AOW15782.1"/>
    <property type="molecule type" value="Genomic_DNA"/>
</dbReference>
<evidence type="ECO:0000313" key="7">
    <source>
        <dbReference type="EMBL" id="AOW15782.1"/>
    </source>
</evidence>
<evidence type="ECO:0000313" key="10">
    <source>
        <dbReference type="Proteomes" id="UP000185680"/>
    </source>
</evidence>
<dbReference type="InterPro" id="IPR003807">
    <property type="entry name" value="DUF202"/>
</dbReference>
<feature type="transmembrane region" description="Helical" evidence="5">
    <location>
        <begin position="95"/>
        <end position="117"/>
    </location>
</feature>
<dbReference type="GO" id="GO:0012505">
    <property type="term" value="C:endomembrane system"/>
    <property type="evidence" value="ECO:0007669"/>
    <property type="project" value="UniProtKB-SubCell"/>
</dbReference>
<name>A0A167IXU2_9BURK</name>
<protein>
    <recommendedName>
        <fullName evidence="6">DUF202 domain-containing protein</fullName>
    </recommendedName>
</protein>
<dbReference type="AlphaFoldDB" id="A0A167IXU2"/>
<dbReference type="RefSeq" id="WP_066086294.1">
    <property type="nucleotide sequence ID" value="NZ_CP017476.1"/>
</dbReference>
<dbReference type="EMBL" id="LVWD01000003">
    <property type="protein sequence ID" value="OAD43780.1"/>
    <property type="molecule type" value="Genomic_DNA"/>
</dbReference>
<dbReference type="OrthoDB" id="582337at2"/>
<dbReference type="Proteomes" id="UP000185657">
    <property type="component" value="Unassembled WGS sequence"/>
</dbReference>
<evidence type="ECO:0000256" key="5">
    <source>
        <dbReference type="SAM" id="Phobius"/>
    </source>
</evidence>
<evidence type="ECO:0000256" key="4">
    <source>
        <dbReference type="ARBA" id="ARBA00023136"/>
    </source>
</evidence>
<reference evidence="7 10" key="2">
    <citation type="submission" date="2016-10" db="EMBL/GenBank/DDBJ databases">
        <title>Hydorgenophaga sp. LPB0072 isolated from gastropod.</title>
        <authorList>
            <person name="Kim E."/>
            <person name="Yi H."/>
        </authorList>
    </citation>
    <scope>NUCLEOTIDE SEQUENCE [LARGE SCALE GENOMIC DNA]</scope>
    <source>
        <strain evidence="7 10">LPB0072</strain>
    </source>
</reference>
<keyword evidence="3 5" id="KW-1133">Transmembrane helix</keyword>
<feature type="transmembrane region" description="Helical" evidence="5">
    <location>
        <begin position="26"/>
        <end position="43"/>
    </location>
</feature>
<comment type="subcellular location">
    <subcellularLocation>
        <location evidence="1">Endomembrane system</location>
        <topology evidence="1">Multi-pass membrane protein</topology>
    </subcellularLocation>
</comment>
<evidence type="ECO:0000313" key="9">
    <source>
        <dbReference type="Proteomes" id="UP000185657"/>
    </source>
</evidence>
<dbReference type="Pfam" id="PF02656">
    <property type="entry name" value="DUF202"/>
    <property type="match status" value="1"/>
</dbReference>
<gene>
    <name evidence="7" type="ORF">LPB072_18065</name>
    <name evidence="8" type="ORF">LPB72_02970</name>
</gene>
<keyword evidence="4 5" id="KW-0472">Membrane</keyword>